<reference evidence="12 13" key="1">
    <citation type="submission" date="2024-06" db="EMBL/GenBank/DDBJ databases">
        <authorList>
            <person name="Kim D.-U."/>
        </authorList>
    </citation>
    <scope>NUCLEOTIDE SEQUENCE [LARGE SCALE GENOMIC DNA]</scope>
    <source>
        <strain evidence="12 13">KACC15460</strain>
    </source>
</reference>
<name>A0ABV2DS33_9HYPH</name>
<evidence type="ECO:0000256" key="10">
    <source>
        <dbReference type="ARBA" id="ARBA00048304"/>
    </source>
</evidence>
<comment type="caution">
    <text evidence="12">The sequence shown here is derived from an EMBL/GenBank/DDBJ whole genome shotgun (WGS) entry which is preliminary data.</text>
</comment>
<keyword evidence="2" id="KW-0548">Nucleotidyltransferase</keyword>
<evidence type="ECO:0000256" key="5">
    <source>
        <dbReference type="ARBA" id="ARBA00022840"/>
    </source>
</evidence>
<dbReference type="Pfam" id="PF21654">
    <property type="entry name" value="DncV-like_NTFase"/>
    <property type="match status" value="1"/>
</dbReference>
<evidence type="ECO:0000256" key="6">
    <source>
        <dbReference type="ARBA" id="ARBA00022842"/>
    </source>
</evidence>
<organism evidence="12 13">
    <name type="scientific">Mesorhizobium shangrilense</name>
    <dbReference type="NCBI Taxonomy" id="460060"/>
    <lineage>
        <taxon>Bacteria</taxon>
        <taxon>Pseudomonadati</taxon>
        <taxon>Pseudomonadota</taxon>
        <taxon>Alphaproteobacteria</taxon>
        <taxon>Hyphomicrobiales</taxon>
        <taxon>Phyllobacteriaceae</taxon>
        <taxon>Mesorhizobium</taxon>
    </lineage>
</organism>
<keyword evidence="4" id="KW-0547">Nucleotide-binding</keyword>
<evidence type="ECO:0000256" key="4">
    <source>
        <dbReference type="ARBA" id="ARBA00022741"/>
    </source>
</evidence>
<comment type="catalytic activity">
    <reaction evidence="10">
        <text>GTP + ATP = 3',3'-cGAMP + 2 diphosphate</text>
        <dbReference type="Rhea" id="RHEA:35647"/>
        <dbReference type="ChEBI" id="CHEBI:30616"/>
        <dbReference type="ChEBI" id="CHEBI:33019"/>
        <dbReference type="ChEBI" id="CHEBI:37565"/>
        <dbReference type="ChEBI" id="CHEBI:71501"/>
    </reaction>
    <physiologicalReaction direction="left-to-right" evidence="10">
        <dbReference type="Rhea" id="RHEA:35648"/>
    </physiologicalReaction>
</comment>
<keyword evidence="3" id="KW-0479">Metal-binding</keyword>
<dbReference type="Proteomes" id="UP001548832">
    <property type="component" value="Unassembled WGS sequence"/>
</dbReference>
<evidence type="ECO:0000313" key="13">
    <source>
        <dbReference type="Proteomes" id="UP001548832"/>
    </source>
</evidence>
<feature type="domain" description="Cyclic GMP-AMP synthase DncV-like nucleotidyltransferase" evidence="11">
    <location>
        <begin position="1"/>
        <end position="52"/>
    </location>
</feature>
<sequence length="63" mass="7403">MKTMSRDPDNDYDIDDGVYFAKEDLVGKRYAEMTSLQARQMVRDAVDDRKFKGARRNLRQDSL</sequence>
<evidence type="ECO:0000256" key="8">
    <source>
        <dbReference type="ARBA" id="ARBA00023118"/>
    </source>
</evidence>
<evidence type="ECO:0000259" key="11">
    <source>
        <dbReference type="Pfam" id="PF21654"/>
    </source>
</evidence>
<evidence type="ECO:0000256" key="3">
    <source>
        <dbReference type="ARBA" id="ARBA00022723"/>
    </source>
</evidence>
<proteinExistence type="predicted"/>
<evidence type="ECO:0000313" key="12">
    <source>
        <dbReference type="EMBL" id="MET2832881.1"/>
    </source>
</evidence>
<evidence type="ECO:0000256" key="7">
    <source>
        <dbReference type="ARBA" id="ARBA00023080"/>
    </source>
</evidence>
<keyword evidence="7" id="KW-0546">Nucleotide metabolism</keyword>
<keyword evidence="5" id="KW-0067">ATP-binding</keyword>
<dbReference type="EMBL" id="JBEWSZ010000014">
    <property type="protein sequence ID" value="MET2832881.1"/>
    <property type="molecule type" value="Genomic_DNA"/>
</dbReference>
<evidence type="ECO:0000256" key="1">
    <source>
        <dbReference type="ARBA" id="ARBA00022679"/>
    </source>
</evidence>
<keyword evidence="13" id="KW-1185">Reference proteome</keyword>
<gene>
    <name evidence="12" type="ORF">ABVQ20_38850</name>
</gene>
<keyword evidence="6" id="KW-0460">Magnesium</keyword>
<evidence type="ECO:0000256" key="9">
    <source>
        <dbReference type="ARBA" id="ARBA00044145"/>
    </source>
</evidence>
<accession>A0ABV2DS33</accession>
<dbReference type="InterPro" id="IPR048445">
    <property type="entry name" value="DncV-like_NTFase"/>
</dbReference>
<protein>
    <recommendedName>
        <fullName evidence="9">Cyclic GMP-AMP synthase</fullName>
    </recommendedName>
</protein>
<keyword evidence="1" id="KW-0808">Transferase</keyword>
<evidence type="ECO:0000256" key="2">
    <source>
        <dbReference type="ARBA" id="ARBA00022695"/>
    </source>
</evidence>
<keyword evidence="8" id="KW-0051">Antiviral defense</keyword>